<evidence type="ECO:0000313" key="1">
    <source>
        <dbReference type="EMBL" id="CEK28308.1"/>
    </source>
</evidence>
<protein>
    <submittedName>
        <fullName evidence="1">Uncharacterized protein</fullName>
    </submittedName>
</protein>
<gene>
    <name evidence="1" type="ORF">CSF007_12870</name>
</gene>
<organism evidence="1">
    <name type="scientific">Yersinia ruckeri</name>
    <dbReference type="NCBI Taxonomy" id="29486"/>
    <lineage>
        <taxon>Bacteria</taxon>
        <taxon>Pseudomonadati</taxon>
        <taxon>Pseudomonadota</taxon>
        <taxon>Gammaproteobacteria</taxon>
        <taxon>Enterobacterales</taxon>
        <taxon>Yersiniaceae</taxon>
        <taxon>Yersinia</taxon>
    </lineage>
</organism>
<dbReference type="GeneID" id="71773472"/>
<dbReference type="EMBL" id="LN681231">
    <property type="protein sequence ID" value="CEK28308.1"/>
    <property type="molecule type" value="Genomic_DNA"/>
</dbReference>
<reference evidence="1" key="1">
    <citation type="journal article" date="2015" name="Genome Announc.">
        <title>Complete Genome Sequence of Yersinia ruckeri Strain CSF007-82, Etiologic Agent of Red Mouth Disease in Salmonid Fish.</title>
        <authorList>
            <person name="Nelson M.C."/>
            <person name="LaPatra S.E."/>
            <person name="Welch T.J."/>
            <person name="Graf J."/>
        </authorList>
    </citation>
    <scope>NUCLEOTIDE SEQUENCE</scope>
    <source>
        <strain evidence="1">CSF007-82</strain>
    </source>
</reference>
<dbReference type="AlphaFoldDB" id="A0A0A8VIX6"/>
<proteinExistence type="predicted"/>
<name>A0A0A8VIX6_YERRU</name>
<sequence>MKPQKQCQRLIPFLTLSAEKAAKSAMKLRNIGGVFTVFAKSSMKKAATGAARILS</sequence>
<accession>A0A0A8VIX6</accession>
<dbReference type="RefSeq" id="WP_004722798.1">
    <property type="nucleotide sequence ID" value="NZ_CABIHR010000015.1"/>
</dbReference>